<comment type="caution">
    <text evidence="2">The sequence shown here is derived from an EMBL/GenBank/DDBJ whole genome shotgun (WGS) entry which is preliminary data.</text>
</comment>
<dbReference type="EMBL" id="BAAABY010000044">
    <property type="protein sequence ID" value="GAA0486013.1"/>
    <property type="molecule type" value="Genomic_DNA"/>
</dbReference>
<dbReference type="InterPro" id="IPR037069">
    <property type="entry name" value="AcylCoA_DH/ox_N_sf"/>
</dbReference>
<accession>A0ABP3KVB8</accession>
<name>A0ABP3KVB8_9ACTN</name>
<dbReference type="Gene3D" id="1.10.540.10">
    <property type="entry name" value="Acyl-CoA dehydrogenase/oxidase, N-terminal domain"/>
    <property type="match status" value="1"/>
</dbReference>
<dbReference type="InterPro" id="IPR013786">
    <property type="entry name" value="AcylCoA_DH/ox_N"/>
</dbReference>
<keyword evidence="3" id="KW-1185">Reference proteome</keyword>
<dbReference type="RefSeq" id="WP_346098332.1">
    <property type="nucleotide sequence ID" value="NZ_BAAABY010000044.1"/>
</dbReference>
<organism evidence="2 3">
    <name type="scientific">Streptomyces olivaceiscleroticus</name>
    <dbReference type="NCBI Taxonomy" id="68245"/>
    <lineage>
        <taxon>Bacteria</taxon>
        <taxon>Bacillati</taxon>
        <taxon>Actinomycetota</taxon>
        <taxon>Actinomycetes</taxon>
        <taxon>Kitasatosporales</taxon>
        <taxon>Streptomycetaceae</taxon>
        <taxon>Streptomyces</taxon>
    </lineage>
</organism>
<dbReference type="Proteomes" id="UP001500909">
    <property type="component" value="Unassembled WGS sequence"/>
</dbReference>
<reference evidence="3" key="1">
    <citation type="journal article" date="2019" name="Int. J. Syst. Evol. Microbiol.">
        <title>The Global Catalogue of Microorganisms (GCM) 10K type strain sequencing project: providing services to taxonomists for standard genome sequencing and annotation.</title>
        <authorList>
            <consortium name="The Broad Institute Genomics Platform"/>
            <consortium name="The Broad Institute Genome Sequencing Center for Infectious Disease"/>
            <person name="Wu L."/>
            <person name="Ma J."/>
        </authorList>
    </citation>
    <scope>NUCLEOTIDE SEQUENCE [LARGE SCALE GENOMIC DNA]</scope>
    <source>
        <strain evidence="3">JCM 4805</strain>
    </source>
</reference>
<sequence>MSEPYGDRPAEDPPYDGHPLVAAARRLAADTLAPAAERADREGVDPATVAAVKASGVLGAAGPAAYGGAAAPAPVVREIAEVLAGACCSTFFVQAQHHTPVATLAAAAEGTPVREQLLRPLCDGTLLSGIAFSHLRAFPRLPVRVTREHAGWRFDGRVPWYTGWGLNDLLMLGGATEDGEVVFGVVEARAQPGLRATEPLELAALSGTRTVGLELDGLVLPDGAVALRQPYEDWAAADRPKNTNVNPAVLGVARAALDLLDASGDEAAASTAGVLRERLAAVRKDAYALLDEVPAAERIADRLAAKMRAYDVMRAATTAAVVAGGGRAVGLDRPAQRLAREGMFLLVQGQTADVREAHLAALRG</sequence>
<proteinExistence type="predicted"/>
<protein>
    <submittedName>
        <fullName evidence="2">Acyl-CoA dehydrogenase family protein</fullName>
    </submittedName>
</protein>
<evidence type="ECO:0000259" key="1">
    <source>
        <dbReference type="Pfam" id="PF02771"/>
    </source>
</evidence>
<dbReference type="SUPFAM" id="SSF56645">
    <property type="entry name" value="Acyl-CoA dehydrogenase NM domain-like"/>
    <property type="match status" value="1"/>
</dbReference>
<gene>
    <name evidence="2" type="ORF">GCM10010361_58620</name>
</gene>
<evidence type="ECO:0000313" key="3">
    <source>
        <dbReference type="Proteomes" id="UP001500909"/>
    </source>
</evidence>
<evidence type="ECO:0000313" key="2">
    <source>
        <dbReference type="EMBL" id="GAA0486013.1"/>
    </source>
</evidence>
<dbReference type="InterPro" id="IPR009100">
    <property type="entry name" value="AcylCoA_DH/oxidase_NM_dom_sf"/>
</dbReference>
<feature type="domain" description="Acyl-CoA dehydrogenase/oxidase N-terminal" evidence="1">
    <location>
        <begin position="20"/>
        <end position="124"/>
    </location>
</feature>
<dbReference type="Pfam" id="PF02771">
    <property type="entry name" value="Acyl-CoA_dh_N"/>
    <property type="match status" value="1"/>
</dbReference>